<evidence type="ECO:0000256" key="3">
    <source>
        <dbReference type="ARBA" id="ARBA00022741"/>
    </source>
</evidence>
<organism evidence="6 7">
    <name type="scientific">Mycoplasmopsis fermentans (strain ATCC 19989 / NBRC 14854 / NCTC 10117 / PG18)</name>
    <name type="common">Mycoplasma fermentans</name>
    <dbReference type="NCBI Taxonomy" id="496833"/>
    <lineage>
        <taxon>Bacteria</taxon>
        <taxon>Bacillati</taxon>
        <taxon>Mycoplasmatota</taxon>
        <taxon>Mycoplasmoidales</taxon>
        <taxon>Metamycoplasmataceae</taxon>
        <taxon>Mycoplasmopsis</taxon>
    </lineage>
</organism>
<dbReference type="InterPro" id="IPR050153">
    <property type="entry name" value="Metal_Ion_Import_ABC"/>
</dbReference>
<dbReference type="Proteomes" id="UP000006810">
    <property type="component" value="Chromosome"/>
</dbReference>
<dbReference type="InterPro" id="IPR003439">
    <property type="entry name" value="ABC_transporter-like_ATP-bd"/>
</dbReference>
<dbReference type="GO" id="GO:0005524">
    <property type="term" value="F:ATP binding"/>
    <property type="evidence" value="ECO:0007669"/>
    <property type="project" value="UniProtKB-KW"/>
</dbReference>
<dbReference type="PROSITE" id="PS50893">
    <property type="entry name" value="ABC_TRANSPORTER_2"/>
    <property type="match status" value="1"/>
</dbReference>
<keyword evidence="4" id="KW-0067">ATP-binding</keyword>
<evidence type="ECO:0000256" key="4">
    <source>
        <dbReference type="ARBA" id="ARBA00022840"/>
    </source>
</evidence>
<keyword evidence="7" id="KW-1185">Reference proteome</keyword>
<evidence type="ECO:0000256" key="2">
    <source>
        <dbReference type="ARBA" id="ARBA00022448"/>
    </source>
</evidence>
<dbReference type="eggNOG" id="COG3638">
    <property type="taxonomic scope" value="Bacteria"/>
</dbReference>
<evidence type="ECO:0000259" key="5">
    <source>
        <dbReference type="PROSITE" id="PS50893"/>
    </source>
</evidence>
<dbReference type="PATRIC" id="fig|496833.3.peg.191"/>
<dbReference type="InterPro" id="IPR027417">
    <property type="entry name" value="P-loop_NTPase"/>
</dbReference>
<dbReference type="EMBL" id="AP009608">
    <property type="protein sequence ID" value="BAH69867.1"/>
    <property type="molecule type" value="Genomic_DNA"/>
</dbReference>
<dbReference type="SMART" id="SM00382">
    <property type="entry name" value="AAA"/>
    <property type="match status" value="1"/>
</dbReference>
<dbReference type="PANTHER" id="PTHR42734">
    <property type="entry name" value="METAL TRANSPORT SYSTEM ATP-BINDING PROTEIN TM_0124-RELATED"/>
    <property type="match status" value="1"/>
</dbReference>
<dbReference type="HOGENOM" id="CLU_000604_1_22_14"/>
<proteinExistence type="inferred from homology"/>
<dbReference type="PROSITE" id="PS00211">
    <property type="entry name" value="ABC_TRANSPORTER_1"/>
    <property type="match status" value="1"/>
</dbReference>
<sequence length="250" mass="29466">MWNNNMKTYKIEFKNVTLAYQNEVVLAFKYHFWSGKTYGIYGLSGVGKSTLIKAILEPKLIAKGQILINDQDINKIDQKTYKTVKKDISFLFQEPSLIETDDVIENIKRKSNNIYNNWFYKVFRILTKEQKNKLAKILEYLDIFDYINTPVKDLSGGQKQRVELASIFFENKNIILADEPTSNLDFINTKKILKYLQKYVHDNNALLLCNIHDVTNSLEYMDYILLLKNKRLVFIKQANNISEKEFQEQY</sequence>
<protein>
    <recommendedName>
        <fullName evidence="5">ABC transporter domain-containing protein</fullName>
    </recommendedName>
</protein>
<comment type="similarity">
    <text evidence="1">Belongs to the ABC transporter superfamily.</text>
</comment>
<dbReference type="Pfam" id="PF00005">
    <property type="entry name" value="ABC_tran"/>
    <property type="match status" value="1"/>
</dbReference>
<evidence type="ECO:0000313" key="6">
    <source>
        <dbReference type="EMBL" id="BAH69867.1"/>
    </source>
</evidence>
<evidence type="ECO:0000256" key="1">
    <source>
        <dbReference type="ARBA" id="ARBA00005417"/>
    </source>
</evidence>
<keyword evidence="2" id="KW-0813">Transport</keyword>
<dbReference type="AlphaFoldDB" id="C4XFE5"/>
<dbReference type="SUPFAM" id="SSF52540">
    <property type="entry name" value="P-loop containing nucleoside triphosphate hydrolases"/>
    <property type="match status" value="1"/>
</dbReference>
<reference evidence="6 7" key="1">
    <citation type="journal article" date="2009" name="Curr. Microbiol.">
        <title>Molecular cloning and expression of a novel cholinephosphotransferase involved in glycoglycerophospholipid biosynthesis of Mycoplasma fermentans.</title>
        <authorList>
            <person name="Ishida N."/>
            <person name="Irikura D."/>
            <person name="Matsuda K."/>
            <person name="Sato S."/>
            <person name="Asano K."/>
        </authorList>
    </citation>
    <scope>NUCLEOTIDE SEQUENCE [LARGE SCALE GENOMIC DNA]</scope>
    <source>
        <strain evidence="7">ATCC 19989 / NBRC 14854 / NCTC 10117 / PG18</strain>
    </source>
</reference>
<dbReference type="InterPro" id="IPR017871">
    <property type="entry name" value="ABC_transporter-like_CS"/>
</dbReference>
<evidence type="ECO:0000313" key="7">
    <source>
        <dbReference type="Proteomes" id="UP000006810"/>
    </source>
</evidence>
<feature type="domain" description="ABC transporter" evidence="5">
    <location>
        <begin position="6"/>
        <end position="250"/>
    </location>
</feature>
<gene>
    <name evidence="6" type="ordered locus">MBIO_0602</name>
</gene>
<dbReference type="PANTHER" id="PTHR42734:SF6">
    <property type="entry name" value="MOLYBDATE IMPORT ATP-BINDING PROTEIN MOLC"/>
    <property type="match status" value="1"/>
</dbReference>
<dbReference type="GO" id="GO:0016887">
    <property type="term" value="F:ATP hydrolysis activity"/>
    <property type="evidence" value="ECO:0007669"/>
    <property type="project" value="InterPro"/>
</dbReference>
<dbReference type="KEGG" id="mfp:MBIO_0602"/>
<accession>C4XFE5</accession>
<dbReference type="Gene3D" id="3.40.50.300">
    <property type="entry name" value="P-loop containing nucleotide triphosphate hydrolases"/>
    <property type="match status" value="1"/>
</dbReference>
<name>C4XFE5_MYCFP</name>
<dbReference type="InterPro" id="IPR003593">
    <property type="entry name" value="AAA+_ATPase"/>
</dbReference>
<keyword evidence="3" id="KW-0547">Nucleotide-binding</keyword>